<evidence type="ECO:0000256" key="1">
    <source>
        <dbReference type="ARBA" id="ARBA00001974"/>
    </source>
</evidence>
<evidence type="ECO:0000313" key="7">
    <source>
        <dbReference type="EMBL" id="KAK5054434.1"/>
    </source>
</evidence>
<sequence>MAKKVDKIQYISEPDGTSYLYYPVAIIGGGESGIAMGCRLRSELGFDQFRIFERMSGLGGTWYANTYPGIACDVPAILYSYSFAQNPSWTSVFPSGKEIVRYLADVCEKYEILDKIQLDTSVKSMRWLDQQEEWEIVLEHLAPGVGDLATHQRVTLEKEKGKGAAVLRTEIIRAKVVASAVGGLVEPKRPIDFPGIDTFEGEIVHTGRWDKNVDFRGKNVVVVGTGCSAAQVVPQLVKPEYGAKHVTQLMRSPPWVAPTIPDEQVRFLSQTVPKLSRRIPGFQNAFRKLLFSFIEAEFISLFSATEAARKHREAKKDELLAHMRKHVPKEYQEILTPDYEVFCKRRVIDEGWFKSLQHPDIEITTLPLTSVQPQSVTLGPGRYYPPMSQTDSKVPTEEKTIPTDVIVMANGYETNIWLHPLDVTGRNGRSLYKTWEERGGAQAYLGTAMDGFPNFFMIFGPNTATGHSSVILASENMVNYSLNFIKPVLRGDVTKYEVKESAEREWTKGIQDALKNSVFMSGGCNSWYFDKNGWNSTVYPRTQIDFTLRCMFPRWSHWEATYTRKGLVKLTLARLLKLFALVSTLYGAYFAFKNGKARTKDVLKGILSRVREGALALAARVR</sequence>
<accession>A0AAV9NGS9</accession>
<organism evidence="7 8">
    <name type="scientific">Exophiala bonariae</name>
    <dbReference type="NCBI Taxonomy" id="1690606"/>
    <lineage>
        <taxon>Eukaryota</taxon>
        <taxon>Fungi</taxon>
        <taxon>Dikarya</taxon>
        <taxon>Ascomycota</taxon>
        <taxon>Pezizomycotina</taxon>
        <taxon>Eurotiomycetes</taxon>
        <taxon>Chaetothyriomycetidae</taxon>
        <taxon>Chaetothyriales</taxon>
        <taxon>Herpotrichiellaceae</taxon>
        <taxon>Exophiala</taxon>
    </lineage>
</organism>
<comment type="caution">
    <text evidence="7">The sequence shown here is derived from an EMBL/GenBank/DDBJ whole genome shotgun (WGS) entry which is preliminary data.</text>
</comment>
<dbReference type="InterPro" id="IPR036188">
    <property type="entry name" value="FAD/NAD-bd_sf"/>
</dbReference>
<comment type="similarity">
    <text evidence="2">Belongs to the FAD-binding monooxygenase family.</text>
</comment>
<evidence type="ECO:0008006" key="9">
    <source>
        <dbReference type="Google" id="ProtNLM"/>
    </source>
</evidence>
<dbReference type="SUPFAM" id="SSF51905">
    <property type="entry name" value="FAD/NAD(P)-binding domain"/>
    <property type="match status" value="2"/>
</dbReference>
<dbReference type="AlphaFoldDB" id="A0AAV9NGS9"/>
<name>A0AAV9NGS9_9EURO</name>
<keyword evidence="6" id="KW-0472">Membrane</keyword>
<dbReference type="PANTHER" id="PTHR42877">
    <property type="entry name" value="L-ORNITHINE N(5)-MONOOXYGENASE-RELATED"/>
    <property type="match status" value="1"/>
</dbReference>
<reference evidence="7 8" key="1">
    <citation type="submission" date="2023-08" db="EMBL/GenBank/DDBJ databases">
        <title>Black Yeasts Isolated from many extreme environments.</title>
        <authorList>
            <person name="Coleine C."/>
            <person name="Stajich J.E."/>
            <person name="Selbmann L."/>
        </authorList>
    </citation>
    <scope>NUCLEOTIDE SEQUENCE [LARGE SCALE GENOMIC DNA]</scope>
    <source>
        <strain evidence="7 8">CCFEE 5792</strain>
    </source>
</reference>
<evidence type="ECO:0000256" key="4">
    <source>
        <dbReference type="ARBA" id="ARBA00022827"/>
    </source>
</evidence>
<keyword evidence="6" id="KW-0812">Transmembrane</keyword>
<keyword evidence="5" id="KW-0560">Oxidoreductase</keyword>
<feature type="transmembrane region" description="Helical" evidence="6">
    <location>
        <begin position="572"/>
        <end position="592"/>
    </location>
</feature>
<dbReference type="GO" id="GO:0050660">
    <property type="term" value="F:flavin adenine dinucleotide binding"/>
    <property type="evidence" value="ECO:0007669"/>
    <property type="project" value="InterPro"/>
</dbReference>
<keyword evidence="6" id="KW-1133">Transmembrane helix</keyword>
<proteinExistence type="inferred from homology"/>
<dbReference type="GeneID" id="89969545"/>
<dbReference type="RefSeq" id="XP_064707207.1">
    <property type="nucleotide sequence ID" value="XM_064844949.1"/>
</dbReference>
<dbReference type="GO" id="GO:0050661">
    <property type="term" value="F:NADP binding"/>
    <property type="evidence" value="ECO:0007669"/>
    <property type="project" value="InterPro"/>
</dbReference>
<dbReference type="Pfam" id="PF00743">
    <property type="entry name" value="FMO-like"/>
    <property type="match status" value="1"/>
</dbReference>
<dbReference type="GO" id="GO:0004499">
    <property type="term" value="F:N,N-dimethylaniline monooxygenase activity"/>
    <property type="evidence" value="ECO:0007669"/>
    <property type="project" value="InterPro"/>
</dbReference>
<evidence type="ECO:0000256" key="2">
    <source>
        <dbReference type="ARBA" id="ARBA00010139"/>
    </source>
</evidence>
<gene>
    <name evidence="7" type="ORF">LTR84_001324</name>
</gene>
<evidence type="ECO:0000256" key="5">
    <source>
        <dbReference type="ARBA" id="ARBA00023002"/>
    </source>
</evidence>
<evidence type="ECO:0000313" key="8">
    <source>
        <dbReference type="Proteomes" id="UP001358417"/>
    </source>
</evidence>
<keyword evidence="3" id="KW-0285">Flavoprotein</keyword>
<protein>
    <recommendedName>
        <fullName evidence="9">L-ornithine N(5)-oxygenase</fullName>
    </recommendedName>
</protein>
<dbReference type="PANTHER" id="PTHR42877:SF10">
    <property type="entry name" value="L-ORNITHINE N(5)-OXYGENASE"/>
    <property type="match status" value="1"/>
</dbReference>
<dbReference type="Proteomes" id="UP001358417">
    <property type="component" value="Unassembled WGS sequence"/>
</dbReference>
<evidence type="ECO:0000256" key="3">
    <source>
        <dbReference type="ARBA" id="ARBA00022630"/>
    </source>
</evidence>
<keyword evidence="4" id="KW-0274">FAD</keyword>
<evidence type="ECO:0000256" key="6">
    <source>
        <dbReference type="SAM" id="Phobius"/>
    </source>
</evidence>
<comment type="cofactor">
    <cofactor evidence="1">
        <name>FAD</name>
        <dbReference type="ChEBI" id="CHEBI:57692"/>
    </cofactor>
</comment>
<dbReference type="InterPro" id="IPR020946">
    <property type="entry name" value="Flavin_mOase-like"/>
</dbReference>
<dbReference type="InterPro" id="IPR051209">
    <property type="entry name" value="FAD-bind_Monooxygenase_sf"/>
</dbReference>
<dbReference type="EMBL" id="JAVRRD010000010">
    <property type="protein sequence ID" value="KAK5054434.1"/>
    <property type="molecule type" value="Genomic_DNA"/>
</dbReference>
<dbReference type="Gene3D" id="3.50.50.60">
    <property type="entry name" value="FAD/NAD(P)-binding domain"/>
    <property type="match status" value="3"/>
</dbReference>
<keyword evidence="8" id="KW-1185">Reference proteome</keyword>